<evidence type="ECO:0000313" key="2">
    <source>
        <dbReference type="Proteomes" id="UP000053477"/>
    </source>
</evidence>
<dbReference type="Proteomes" id="UP000053477">
    <property type="component" value="Unassembled WGS sequence"/>
</dbReference>
<name>A0A0H2RNH3_9AGAM</name>
<dbReference type="AlphaFoldDB" id="A0A0H2RNH3"/>
<proteinExistence type="predicted"/>
<gene>
    <name evidence="1" type="ORF">SCHPADRAFT_997597</name>
</gene>
<accession>A0A0H2RNH3</accession>
<protein>
    <recommendedName>
        <fullName evidence="3">F-box domain-containing protein</fullName>
    </recommendedName>
</protein>
<reference evidence="1 2" key="1">
    <citation type="submission" date="2015-04" db="EMBL/GenBank/DDBJ databases">
        <title>Complete genome sequence of Schizopora paradoxa KUC8140, a cosmopolitan wood degrader in East Asia.</title>
        <authorList>
            <consortium name="DOE Joint Genome Institute"/>
            <person name="Min B."/>
            <person name="Park H."/>
            <person name="Jang Y."/>
            <person name="Kim J.-J."/>
            <person name="Kim K.H."/>
            <person name="Pangilinan J."/>
            <person name="Lipzen A."/>
            <person name="Riley R."/>
            <person name="Grigoriev I.V."/>
            <person name="Spatafora J.W."/>
            <person name="Choi I.-G."/>
        </authorList>
    </citation>
    <scope>NUCLEOTIDE SEQUENCE [LARGE SCALE GENOMIC DNA]</scope>
    <source>
        <strain evidence="1 2">KUC8140</strain>
    </source>
</reference>
<evidence type="ECO:0008006" key="3">
    <source>
        <dbReference type="Google" id="ProtNLM"/>
    </source>
</evidence>
<sequence length="636" mass="71886">MPIFCASDSQPSNIRDVLASLGCVKDCLPNTPVVQTYPETKNLRSTSPPNPTCQSSHFSDEWCTPLEDRAFMALRIILDGVETASELRTKEGLTRWLEEIAVVPFEPATLGDSYGDRNIIWRAKRSCDALEIAANLAQRLSSTISEQATRMKCQVEALSLQYGISSLPDDILSDILVHATAREDEHDGMSLTEREERRLHTAIELSHVCSRFRSLLLDRARIWGFLSSDISNIEMTRHCIKYAKSAPLKVHMENLGSSLSKDGFQHFITACLESAENWNHLTMRLPYFKTTTEEETARFECMLDNVSSFSRLSDENAFCSLVSLEIRFDGPFGGVNLQDKKFHPYLRWSLPSLTRFSLLGTIPFPFKNNIKHLRISYAYERGQSLDLRQLLAFFASCSSLASIDIHLRNGALIAPCETKSISSVKTIAFGFTNCTVNFVNNVCNALYFPEAKIMILGLRIMKLDLDGPFLDPRNYLVDYGAVASDILLQHCYTGLNHLYLDVGPGKTKRRVMQRMPAYLPPFFKLPTLEILTLSATMGWKGLLLSELPSGVRIPALRSLCLFISEGEEWRHISGWVGALITRLKEQGDLGKFGLLRVIIREVEMRFKIPKSQWGQLKQDICECISEPRIRVEIMDM</sequence>
<dbReference type="InParanoid" id="A0A0H2RNH3"/>
<keyword evidence="2" id="KW-1185">Reference proteome</keyword>
<evidence type="ECO:0000313" key="1">
    <source>
        <dbReference type="EMBL" id="KLO13167.1"/>
    </source>
</evidence>
<dbReference type="EMBL" id="KQ085964">
    <property type="protein sequence ID" value="KLO13167.1"/>
    <property type="molecule type" value="Genomic_DNA"/>
</dbReference>
<organism evidence="1 2">
    <name type="scientific">Schizopora paradoxa</name>
    <dbReference type="NCBI Taxonomy" id="27342"/>
    <lineage>
        <taxon>Eukaryota</taxon>
        <taxon>Fungi</taxon>
        <taxon>Dikarya</taxon>
        <taxon>Basidiomycota</taxon>
        <taxon>Agaricomycotina</taxon>
        <taxon>Agaricomycetes</taxon>
        <taxon>Hymenochaetales</taxon>
        <taxon>Schizoporaceae</taxon>
        <taxon>Schizopora</taxon>
    </lineage>
</organism>